<comment type="caution">
    <text evidence="4">The sequence shown here is derived from an EMBL/GenBank/DDBJ whole genome shotgun (WGS) entry which is preliminary data.</text>
</comment>
<reference evidence="4 5" key="1">
    <citation type="submission" date="2018-05" db="EMBL/GenBank/DDBJ databases">
        <title>Paenibacillus flagellatus sp. nov., isolated from selenium mineral soil.</title>
        <authorList>
            <person name="Dai X."/>
        </authorList>
    </citation>
    <scope>NUCLEOTIDE SEQUENCE [LARGE SCALE GENOMIC DNA]</scope>
    <source>
        <strain evidence="4 5">DXL2</strain>
    </source>
</reference>
<gene>
    <name evidence="4" type="ORF">DLM86_05695</name>
</gene>
<evidence type="ECO:0000259" key="3">
    <source>
        <dbReference type="Pfam" id="PF04773"/>
    </source>
</evidence>
<keyword evidence="2" id="KW-0732">Signal</keyword>
<evidence type="ECO:0000256" key="1">
    <source>
        <dbReference type="SAM" id="MobiDB-lite"/>
    </source>
</evidence>
<accession>A0A2V5L191</accession>
<dbReference type="PANTHER" id="PTHR38731">
    <property type="entry name" value="LIPL45-RELATED LIPOPROTEIN-RELATED"/>
    <property type="match status" value="1"/>
</dbReference>
<feature type="chain" id="PRO_5015936463" description="FecR protein domain-containing protein" evidence="2">
    <location>
        <begin position="37"/>
        <end position="743"/>
    </location>
</feature>
<dbReference type="PANTHER" id="PTHR38731:SF1">
    <property type="entry name" value="FECR PROTEIN DOMAIN-CONTAINING PROTEIN"/>
    <property type="match status" value="1"/>
</dbReference>
<feature type="domain" description="FecR protein" evidence="3">
    <location>
        <begin position="74"/>
        <end position="162"/>
    </location>
</feature>
<dbReference type="InterPro" id="IPR006860">
    <property type="entry name" value="FecR"/>
</dbReference>
<feature type="compositionally biased region" description="Basic and acidic residues" evidence="1">
    <location>
        <begin position="415"/>
        <end position="427"/>
    </location>
</feature>
<sequence length="743" mass="81489">MERMGRMKKRSFVSMALCLTLLFSVLSNVWTGAAFAKESRAAIVVSVEGTVMVTKAGGSTEYRAFEDMSLSQGDHIRTEAGSNVVLQVVDQEDEVTIGENTELYISSLVEADDGGKKSKLKMWAGSLWFKVKKLVNADDEFEVETPTAVMGVRGSNGYIETKLGQIYALMTSGVLETTPTTDNGGHSDSANVYPGQQINLLDESGEFSEYVTPIDIKGFVGSAPPSVIQQLLTTIQIIREENEQFVQDVGDGAKKVDPKSGLKLDSSDELQKFGANLTNLIANIAKEALDAKKLPANDVQQLIEKANQATQGDKIDLNNVKPYDPSVGLDPSVQQAKREQMERLKNERERQQENEKRQQQERLRQNAALQQQLEAERKRLEEANKKAKEEQEKKANEQYIQQLTAAERLRFEQDQRNAEEQKKRQEAKQQQNQGNTPTNNNTPTGGGTGGDDGGTGGDGGSGGDTTPPTGTLRINHPTDSQTETTHDYVTLYVTGSSDTSKVTIADNQSFTGAITRDFVKTSGYDFMMITYPLTKGYGDYTIFVKLRDAAGNESPIYSSSIKYKEGTVGLPQRTVKLTTNKTADELLHLNHGESLDLNVELDKFAENDRFYAAEVHIAINEGLFANPGDYTDHGPGYLFDGNVSESVLGEQFDPVAHEAVLKYVITNFKESGTAVGPDNVPAISTPSKLVTLHLDVHNTMEGVTEGAITIKNVILVNKNGDRIVNLNTSTTPLLYKVYPGEPR</sequence>
<organism evidence="4 5">
    <name type="scientific">Paenibacillus flagellatus</name>
    <dbReference type="NCBI Taxonomy" id="2211139"/>
    <lineage>
        <taxon>Bacteria</taxon>
        <taxon>Bacillati</taxon>
        <taxon>Bacillota</taxon>
        <taxon>Bacilli</taxon>
        <taxon>Bacillales</taxon>
        <taxon>Paenibacillaceae</taxon>
        <taxon>Paenibacillus</taxon>
    </lineage>
</organism>
<dbReference type="EMBL" id="QJVJ01000002">
    <property type="protein sequence ID" value="PYI56466.1"/>
    <property type="molecule type" value="Genomic_DNA"/>
</dbReference>
<proteinExistence type="predicted"/>
<dbReference type="Pfam" id="PF04773">
    <property type="entry name" value="FecR"/>
    <property type="match status" value="1"/>
</dbReference>
<dbReference type="Proteomes" id="UP000247476">
    <property type="component" value="Unassembled WGS sequence"/>
</dbReference>
<evidence type="ECO:0000313" key="5">
    <source>
        <dbReference type="Proteomes" id="UP000247476"/>
    </source>
</evidence>
<feature type="compositionally biased region" description="Gly residues" evidence="1">
    <location>
        <begin position="444"/>
        <end position="463"/>
    </location>
</feature>
<evidence type="ECO:0000256" key="2">
    <source>
        <dbReference type="SAM" id="SignalP"/>
    </source>
</evidence>
<feature type="compositionally biased region" description="Basic and acidic residues" evidence="1">
    <location>
        <begin position="336"/>
        <end position="364"/>
    </location>
</feature>
<feature type="compositionally biased region" description="Low complexity" evidence="1">
    <location>
        <begin position="428"/>
        <end position="443"/>
    </location>
</feature>
<keyword evidence="5" id="KW-1185">Reference proteome</keyword>
<feature type="region of interest" description="Disordered" evidence="1">
    <location>
        <begin position="415"/>
        <end position="483"/>
    </location>
</feature>
<protein>
    <recommendedName>
        <fullName evidence="3">FecR protein domain-containing protein</fullName>
    </recommendedName>
</protein>
<dbReference type="AlphaFoldDB" id="A0A2V5L191"/>
<name>A0A2V5L191_9BACL</name>
<evidence type="ECO:0000313" key="4">
    <source>
        <dbReference type="EMBL" id="PYI56466.1"/>
    </source>
</evidence>
<feature type="region of interest" description="Disordered" evidence="1">
    <location>
        <begin position="313"/>
        <end position="365"/>
    </location>
</feature>
<feature type="signal peptide" evidence="2">
    <location>
        <begin position="1"/>
        <end position="36"/>
    </location>
</feature>